<dbReference type="CDD" id="cd01670">
    <property type="entry name" value="Death"/>
    <property type="match status" value="1"/>
</dbReference>
<sequence>MMAGPGSEPTGFVVLNESSLWDLLNDLYDVKLKWKWIGLGLGFSISDLEAMSGNPLECLQCMLSRWLKGINPEPTWDALVNALKAPVVNEERKAQELEDKFCCSSSITAASASNSNIMPESSVPLSDSDPDESHRDDTCISSRVRPSLCSALNKVHHPEVRGKLKRKDNRFRTLVRETQRYLSSTIQTKENLNDFKVAVTLLPASLDGHHILLAPDDRKVIMAATEIAPIFVVLNQYWTFVQYELLEYVIKKFGSNSLKQKIKAYVTNMDKIETEIGISHVTAVQLCFPCSDSVAVEVHLQGSQHTLRNPSFCPTCNG</sequence>
<dbReference type="EMBL" id="CASHTH010000314">
    <property type="protein sequence ID" value="CAI7997429.1"/>
    <property type="molecule type" value="Genomic_DNA"/>
</dbReference>
<evidence type="ECO:0000256" key="1">
    <source>
        <dbReference type="SAM" id="MobiDB-lite"/>
    </source>
</evidence>
<proteinExistence type="predicted"/>
<accession>A0AA35W4C5</accession>
<organism evidence="2 3">
    <name type="scientific">Geodia barretti</name>
    <name type="common">Barrett's horny sponge</name>
    <dbReference type="NCBI Taxonomy" id="519541"/>
    <lineage>
        <taxon>Eukaryota</taxon>
        <taxon>Metazoa</taxon>
        <taxon>Porifera</taxon>
        <taxon>Demospongiae</taxon>
        <taxon>Heteroscleromorpha</taxon>
        <taxon>Tetractinellida</taxon>
        <taxon>Astrophorina</taxon>
        <taxon>Geodiidae</taxon>
        <taxon>Geodia</taxon>
    </lineage>
</organism>
<evidence type="ECO:0000313" key="2">
    <source>
        <dbReference type="EMBL" id="CAI7997429.1"/>
    </source>
</evidence>
<gene>
    <name evidence="2" type="ORF">GBAR_LOCUS2147</name>
</gene>
<evidence type="ECO:0000313" key="3">
    <source>
        <dbReference type="Proteomes" id="UP001174909"/>
    </source>
</evidence>
<dbReference type="Proteomes" id="UP001174909">
    <property type="component" value="Unassembled WGS sequence"/>
</dbReference>
<dbReference type="Gene3D" id="1.10.533.10">
    <property type="entry name" value="Death Domain, Fas"/>
    <property type="match status" value="1"/>
</dbReference>
<reference evidence="2" key="1">
    <citation type="submission" date="2023-03" db="EMBL/GenBank/DDBJ databases">
        <authorList>
            <person name="Steffen K."/>
            <person name="Cardenas P."/>
        </authorList>
    </citation>
    <scope>NUCLEOTIDE SEQUENCE</scope>
</reference>
<protein>
    <recommendedName>
        <fullName evidence="4">Death domain-containing protein</fullName>
    </recommendedName>
</protein>
<evidence type="ECO:0008006" key="4">
    <source>
        <dbReference type="Google" id="ProtNLM"/>
    </source>
</evidence>
<feature type="region of interest" description="Disordered" evidence="1">
    <location>
        <begin position="116"/>
        <end position="138"/>
    </location>
</feature>
<dbReference type="InterPro" id="IPR011029">
    <property type="entry name" value="DEATH-like_dom_sf"/>
</dbReference>
<keyword evidence="3" id="KW-1185">Reference proteome</keyword>
<name>A0AA35W4C5_GEOBA</name>
<dbReference type="AlphaFoldDB" id="A0AA35W4C5"/>
<comment type="caution">
    <text evidence="2">The sequence shown here is derived from an EMBL/GenBank/DDBJ whole genome shotgun (WGS) entry which is preliminary data.</text>
</comment>